<comment type="caution">
    <text evidence="3">The sequence shown here is derived from an EMBL/GenBank/DDBJ whole genome shotgun (WGS) entry which is preliminary data.</text>
</comment>
<dbReference type="RefSeq" id="WP_170303260.1">
    <property type="nucleotide sequence ID" value="NZ_BKAJ01000076.1"/>
</dbReference>
<keyword evidence="4" id="KW-1185">Reference proteome</keyword>
<evidence type="ECO:0000313" key="4">
    <source>
        <dbReference type="Proteomes" id="UP000321058"/>
    </source>
</evidence>
<dbReference type="AlphaFoldDB" id="A0A512NE68"/>
<keyword evidence="2" id="KW-0732">Signal</keyword>
<protein>
    <recommendedName>
        <fullName evidence="5">Outer membrane protein beta-barrel domain-containing protein</fullName>
    </recommendedName>
</protein>
<feature type="compositionally biased region" description="Low complexity" evidence="1">
    <location>
        <begin position="24"/>
        <end position="52"/>
    </location>
</feature>
<dbReference type="InterPro" id="IPR010239">
    <property type="entry name" value="CHP02001"/>
</dbReference>
<evidence type="ECO:0000313" key="3">
    <source>
        <dbReference type="EMBL" id="GEP57239.1"/>
    </source>
</evidence>
<dbReference type="EMBL" id="BKAJ01000076">
    <property type="protein sequence ID" value="GEP57239.1"/>
    <property type="molecule type" value="Genomic_DNA"/>
</dbReference>
<feature type="region of interest" description="Disordered" evidence="1">
    <location>
        <begin position="24"/>
        <end position="55"/>
    </location>
</feature>
<organism evidence="3 4">
    <name type="scientific">Reyranella soli</name>
    <dbReference type="NCBI Taxonomy" id="1230389"/>
    <lineage>
        <taxon>Bacteria</taxon>
        <taxon>Pseudomonadati</taxon>
        <taxon>Pseudomonadota</taxon>
        <taxon>Alphaproteobacteria</taxon>
        <taxon>Hyphomicrobiales</taxon>
        <taxon>Reyranellaceae</taxon>
        <taxon>Reyranella</taxon>
    </lineage>
</organism>
<accession>A0A512NE68</accession>
<reference evidence="3 4" key="1">
    <citation type="submission" date="2019-07" db="EMBL/GenBank/DDBJ databases">
        <title>Whole genome shotgun sequence of Reyranella soli NBRC 108950.</title>
        <authorList>
            <person name="Hosoyama A."/>
            <person name="Uohara A."/>
            <person name="Ohji S."/>
            <person name="Ichikawa N."/>
        </authorList>
    </citation>
    <scope>NUCLEOTIDE SEQUENCE [LARGE SCALE GENOMIC DNA]</scope>
    <source>
        <strain evidence="3 4">NBRC 108950</strain>
    </source>
</reference>
<dbReference type="NCBIfam" id="TIGR02001">
    <property type="entry name" value="gcw_chp"/>
    <property type="match status" value="1"/>
</dbReference>
<evidence type="ECO:0000256" key="1">
    <source>
        <dbReference type="SAM" id="MobiDB-lite"/>
    </source>
</evidence>
<sequence>MNRGSLTALAAGVGFVLAGSAAAQEPNQGQAQTQTQTQTQTPTPGQGPAQATETPAKEFWKAPFGGSWTATFAFATDYSYRGISQTQRQIAIQPAFTYETPTVSEKVPLSAYVGAWGSNVYFGNTNPTVAEIDLITGLRAKALDNKLTFDLGYIRYNYLGGPSNLFQDFNEFGLVVGYDFGLAQLQGAVRYSPNFFGNSGIAWYKWGQLIVPLSFIKLNENVSFKLFGTLGNQYVERFTNYGIGYNNYWDWQVGLGVSLWGVDLSIAYVDTNLDQSTCAATMNCDARAIFTISKTF</sequence>
<evidence type="ECO:0000256" key="2">
    <source>
        <dbReference type="SAM" id="SignalP"/>
    </source>
</evidence>
<name>A0A512NE68_9HYPH</name>
<evidence type="ECO:0008006" key="5">
    <source>
        <dbReference type="Google" id="ProtNLM"/>
    </source>
</evidence>
<dbReference type="Pfam" id="PF09694">
    <property type="entry name" value="Gcw_chp"/>
    <property type="match status" value="1"/>
</dbReference>
<feature type="signal peptide" evidence="2">
    <location>
        <begin position="1"/>
        <end position="23"/>
    </location>
</feature>
<gene>
    <name evidence="3" type="ORF">RSO01_44050</name>
</gene>
<dbReference type="Proteomes" id="UP000321058">
    <property type="component" value="Unassembled WGS sequence"/>
</dbReference>
<feature type="chain" id="PRO_5022242996" description="Outer membrane protein beta-barrel domain-containing protein" evidence="2">
    <location>
        <begin position="24"/>
        <end position="296"/>
    </location>
</feature>
<proteinExistence type="predicted"/>